<dbReference type="PROSITE" id="PS00455">
    <property type="entry name" value="AMP_BINDING"/>
    <property type="match status" value="1"/>
</dbReference>
<gene>
    <name evidence="5" type="ORF">HF394_17095</name>
</gene>
<evidence type="ECO:0000259" key="3">
    <source>
        <dbReference type="Pfam" id="PF00501"/>
    </source>
</evidence>
<sequence>MAEILKKYWPESLPVQIDYRLGKEPLHQYLKQHAKNMPDQTAYHYYGAQITWRQLDRHVDRFAQFLRTQGIEKGDRVGLYMQNCPQYIIAHYAAQRIGGIVAPLNPMYKEAELSFLIQEGGISAIVAGEELLENLENSKGQTPDLRFVVTTNYSDFLPAEPVLALPPECSVPKKRQGNPFDLAEILNGADLLEKDAEIDLDNDPALMVFTSGTTGRPKAALLSFGNALFKTAATVEAYGIAKDERMLAVAPLCHIAGMVMGVNMPVYTGCECVLLTRFIPQTAVDAIEHHRITSWYSIAPMNAAILAIPEVEKRDWSSLKTNMATSFGIAVTEELAQRWSGMTGGCSLFEAAYGLSETHTCDTFMPKDRIKYGSCGIATYETEIRIIDPVTEEVMEAGQQGEVLVKNPGVFMGYFNRPDATAETLRNGWVHTGDVGKQDDEGYLYFLGRTKEMIKSSGYSVFPEDVEALLNQHPAVLQSAVIGIPDAVRGESVKAFIVLKPDLKGTISEQEMMEWSKGYMSAYKAPREIVFLGQLPATSSGKILRRLLKEDQEG</sequence>
<dbReference type="AlphaFoldDB" id="A0A7H8QF49"/>
<comment type="similarity">
    <text evidence="1">Belongs to the ATP-dependent AMP-binding enzyme family.</text>
</comment>
<dbReference type="GO" id="GO:0031956">
    <property type="term" value="F:medium-chain fatty acid-CoA ligase activity"/>
    <property type="evidence" value="ECO:0007669"/>
    <property type="project" value="TreeGrafter"/>
</dbReference>
<dbReference type="Pfam" id="PF13193">
    <property type="entry name" value="AMP-binding_C"/>
    <property type="match status" value="1"/>
</dbReference>
<evidence type="ECO:0000256" key="1">
    <source>
        <dbReference type="ARBA" id="ARBA00006432"/>
    </source>
</evidence>
<dbReference type="EMBL" id="CP051177">
    <property type="protein sequence ID" value="QKX52152.1"/>
    <property type="molecule type" value="Genomic_DNA"/>
</dbReference>
<dbReference type="SUPFAM" id="SSF56801">
    <property type="entry name" value="Acetyl-CoA synthetase-like"/>
    <property type="match status" value="1"/>
</dbReference>
<evidence type="ECO:0000313" key="6">
    <source>
        <dbReference type="Proteomes" id="UP000509222"/>
    </source>
</evidence>
<dbReference type="RefSeq" id="WP_176294931.1">
    <property type="nucleotide sequence ID" value="NZ_CP051177.1"/>
</dbReference>
<accession>A0A7H8QF49</accession>
<name>A0A7H8QF49_9BACL</name>
<feature type="domain" description="AMP-dependent synthetase/ligase" evidence="3">
    <location>
        <begin position="31"/>
        <end position="415"/>
    </location>
</feature>
<dbReference type="InterPro" id="IPR025110">
    <property type="entry name" value="AMP-bd_C"/>
</dbReference>
<dbReference type="Gene3D" id="3.30.300.30">
    <property type="match status" value="1"/>
</dbReference>
<reference evidence="6" key="1">
    <citation type="submission" date="2020-06" db="EMBL/GenBank/DDBJ databases">
        <title>Isolation of Planomicrobium glaciei.</title>
        <authorList>
            <person name="Malisova L."/>
            <person name="Safrankova R."/>
            <person name="Jakubu V."/>
            <person name="Spanelova P."/>
        </authorList>
    </citation>
    <scope>NUCLEOTIDE SEQUENCE [LARGE SCALE GENOMIC DNA]</scope>
    <source>
        <strain evidence="6">NRL-ATB46093</strain>
    </source>
</reference>
<dbReference type="Proteomes" id="UP000509222">
    <property type="component" value="Chromosome"/>
</dbReference>
<dbReference type="InterPro" id="IPR000873">
    <property type="entry name" value="AMP-dep_synth/lig_dom"/>
</dbReference>
<dbReference type="InterPro" id="IPR042099">
    <property type="entry name" value="ANL_N_sf"/>
</dbReference>
<evidence type="ECO:0000259" key="4">
    <source>
        <dbReference type="Pfam" id="PF13193"/>
    </source>
</evidence>
<dbReference type="InterPro" id="IPR045851">
    <property type="entry name" value="AMP-bd_C_sf"/>
</dbReference>
<dbReference type="Pfam" id="PF00501">
    <property type="entry name" value="AMP-binding"/>
    <property type="match status" value="1"/>
</dbReference>
<feature type="domain" description="AMP-binding enzyme C-terminal" evidence="4">
    <location>
        <begin position="466"/>
        <end position="542"/>
    </location>
</feature>
<protein>
    <submittedName>
        <fullName evidence="5">AMP-binding protein</fullName>
    </submittedName>
</protein>
<dbReference type="Gene3D" id="3.40.50.12780">
    <property type="entry name" value="N-terminal domain of ligase-like"/>
    <property type="match status" value="1"/>
</dbReference>
<dbReference type="PANTHER" id="PTHR43201">
    <property type="entry name" value="ACYL-COA SYNTHETASE"/>
    <property type="match status" value="1"/>
</dbReference>
<proteinExistence type="inferred from homology"/>
<dbReference type="GO" id="GO:0006631">
    <property type="term" value="P:fatty acid metabolic process"/>
    <property type="evidence" value="ECO:0007669"/>
    <property type="project" value="TreeGrafter"/>
</dbReference>
<organism evidence="5 6">
    <name type="scientific">Planococcus glaciei</name>
    <dbReference type="NCBI Taxonomy" id="459472"/>
    <lineage>
        <taxon>Bacteria</taxon>
        <taxon>Bacillati</taxon>
        <taxon>Bacillota</taxon>
        <taxon>Bacilli</taxon>
        <taxon>Bacillales</taxon>
        <taxon>Caryophanaceae</taxon>
        <taxon>Planococcus</taxon>
    </lineage>
</organism>
<evidence type="ECO:0000256" key="2">
    <source>
        <dbReference type="ARBA" id="ARBA00022598"/>
    </source>
</evidence>
<keyword evidence="6" id="KW-1185">Reference proteome</keyword>
<evidence type="ECO:0000313" key="5">
    <source>
        <dbReference type="EMBL" id="QKX52152.1"/>
    </source>
</evidence>
<dbReference type="InterPro" id="IPR020845">
    <property type="entry name" value="AMP-binding_CS"/>
</dbReference>
<dbReference type="PANTHER" id="PTHR43201:SF5">
    <property type="entry name" value="MEDIUM-CHAIN ACYL-COA LIGASE ACSF2, MITOCHONDRIAL"/>
    <property type="match status" value="1"/>
</dbReference>
<keyword evidence="2" id="KW-0436">Ligase</keyword>